<dbReference type="Pfam" id="PF01464">
    <property type="entry name" value="SLT"/>
    <property type="match status" value="1"/>
</dbReference>
<accession>A0ABS2QIS2</accession>
<evidence type="ECO:0000313" key="3">
    <source>
        <dbReference type="Proteomes" id="UP000823486"/>
    </source>
</evidence>
<name>A0ABS2QIS2_9BACI</name>
<comment type="caution">
    <text evidence="2">The sequence shown here is derived from an EMBL/GenBank/DDBJ whole genome shotgun (WGS) entry which is preliminary data.</text>
</comment>
<dbReference type="Gene3D" id="1.10.530.10">
    <property type="match status" value="1"/>
</dbReference>
<feature type="domain" description="Transglycosylase SLT" evidence="1">
    <location>
        <begin position="107"/>
        <end position="215"/>
    </location>
</feature>
<dbReference type="SUPFAM" id="SSF53955">
    <property type="entry name" value="Lysozyme-like"/>
    <property type="match status" value="1"/>
</dbReference>
<dbReference type="PANTHER" id="PTHR37423">
    <property type="entry name" value="SOLUBLE LYTIC MUREIN TRANSGLYCOSYLASE-RELATED"/>
    <property type="match status" value="1"/>
</dbReference>
<sequence length="225" mass="24416">MKIQDLQSLLNIHSLQNLSGNQSKNGAESTTAGLFQELLGSFLNEQSKDPSQGSSMLGKTLNTLENIIEMVEEKTQVSHALSFSPSLPPLMAPVKLKESANGKFDSIIDEASALYNIPSKLIKAVIKQESNFDHLASSPAGASGLMQLMPGTARELGVNNILDPYENIMGGSKYLRKMLDQYNGNNELALAAYNAGPGNVNKYNGIPPFKETQNYVAKVMNFYNA</sequence>
<reference evidence="2 3" key="1">
    <citation type="submission" date="2021-01" db="EMBL/GenBank/DDBJ databases">
        <title>Genomic Encyclopedia of Type Strains, Phase IV (KMG-IV): sequencing the most valuable type-strain genomes for metagenomic binning, comparative biology and taxonomic classification.</title>
        <authorList>
            <person name="Goeker M."/>
        </authorList>
    </citation>
    <scope>NUCLEOTIDE SEQUENCE [LARGE SCALE GENOMIC DNA]</scope>
    <source>
        <strain evidence="2 3">DSM 105482</strain>
    </source>
</reference>
<evidence type="ECO:0000259" key="1">
    <source>
        <dbReference type="Pfam" id="PF01464"/>
    </source>
</evidence>
<dbReference type="InterPro" id="IPR008258">
    <property type="entry name" value="Transglycosylase_SLT_dom_1"/>
</dbReference>
<keyword evidence="3" id="KW-1185">Reference proteome</keyword>
<gene>
    <name evidence="2" type="ORF">JOC77_002436</name>
</gene>
<dbReference type="Proteomes" id="UP000823486">
    <property type="component" value="Unassembled WGS sequence"/>
</dbReference>
<organism evidence="2 3">
    <name type="scientific">Peribacillus deserti</name>
    <dbReference type="NCBI Taxonomy" id="673318"/>
    <lineage>
        <taxon>Bacteria</taxon>
        <taxon>Bacillati</taxon>
        <taxon>Bacillota</taxon>
        <taxon>Bacilli</taxon>
        <taxon>Bacillales</taxon>
        <taxon>Bacillaceae</taxon>
        <taxon>Peribacillus</taxon>
    </lineage>
</organism>
<dbReference type="EMBL" id="JAFBFI010000010">
    <property type="protein sequence ID" value="MBM7692997.1"/>
    <property type="molecule type" value="Genomic_DNA"/>
</dbReference>
<dbReference type="PANTHER" id="PTHR37423:SF2">
    <property type="entry name" value="MEMBRANE-BOUND LYTIC MUREIN TRANSGLYCOSYLASE C"/>
    <property type="match status" value="1"/>
</dbReference>
<dbReference type="InterPro" id="IPR023346">
    <property type="entry name" value="Lysozyme-like_dom_sf"/>
</dbReference>
<proteinExistence type="predicted"/>
<dbReference type="CDD" id="cd00254">
    <property type="entry name" value="LT-like"/>
    <property type="match status" value="1"/>
</dbReference>
<evidence type="ECO:0000313" key="2">
    <source>
        <dbReference type="EMBL" id="MBM7692997.1"/>
    </source>
</evidence>
<dbReference type="RefSeq" id="WP_338047218.1">
    <property type="nucleotide sequence ID" value="NZ_JAFBFI010000010.1"/>
</dbReference>
<protein>
    <submittedName>
        <fullName evidence="2">Soluble lytic murein transglycosylase-like protein</fullName>
    </submittedName>
</protein>